<dbReference type="EnsemblMetazoa" id="CJA04257.1">
    <property type="protein sequence ID" value="CJA04257.1"/>
    <property type="gene ID" value="WBGene00123461"/>
</dbReference>
<dbReference type="Proteomes" id="UP000005237">
    <property type="component" value="Unassembled WGS sequence"/>
</dbReference>
<feature type="region of interest" description="Disordered" evidence="1">
    <location>
        <begin position="29"/>
        <end position="120"/>
    </location>
</feature>
<proteinExistence type="predicted"/>
<feature type="chain" id="PRO_5035914291" evidence="2">
    <location>
        <begin position="19"/>
        <end position="235"/>
    </location>
</feature>
<keyword evidence="2" id="KW-0732">Signal</keyword>
<reference evidence="4" key="1">
    <citation type="submission" date="2010-08" db="EMBL/GenBank/DDBJ databases">
        <authorList>
            <consortium name="Caenorhabditis japonica Sequencing Consortium"/>
            <person name="Wilson R.K."/>
        </authorList>
    </citation>
    <scope>NUCLEOTIDE SEQUENCE [LARGE SCALE GENOMIC DNA]</scope>
    <source>
        <strain evidence="4">DF5081</strain>
    </source>
</reference>
<reference evidence="3" key="2">
    <citation type="submission" date="2022-06" db="UniProtKB">
        <authorList>
            <consortium name="EnsemblMetazoa"/>
        </authorList>
    </citation>
    <scope>IDENTIFICATION</scope>
    <source>
        <strain evidence="3">DF5081</strain>
    </source>
</reference>
<sequence>MFSLSLLIFILTIQLFETRIIRTRRGAYMTPYSRPNYGDNQWGQNTYNPYQNQNNWEQQNTYGYNNQRSSYGRPSNYGPPPPPQPTYGPPRSSYGRPETPTYSPYSRPTSSYGRPPQFNVPQPSPVIPIVPPTVEPPVYPPIVPTVPAPEPGPLPPTDSNTAPLFGGVEPGAGALSPGGAPPTDDEMTRVEAAEKENEVRRARGGPPGINVDAIAETGTLPPQAAVPEIPMPPSK</sequence>
<evidence type="ECO:0000256" key="2">
    <source>
        <dbReference type="SAM" id="SignalP"/>
    </source>
</evidence>
<feature type="compositionally biased region" description="Pro residues" evidence="1">
    <location>
        <begin position="77"/>
        <end position="88"/>
    </location>
</feature>
<evidence type="ECO:0000313" key="3">
    <source>
        <dbReference type="EnsemblMetazoa" id="CJA04257.1"/>
    </source>
</evidence>
<keyword evidence="4" id="KW-1185">Reference proteome</keyword>
<accession>A0A8R1DK14</accession>
<dbReference type="AlphaFoldDB" id="A0A8R1DK14"/>
<dbReference type="PRINTS" id="PR01217">
    <property type="entry name" value="PRICHEXTENSN"/>
</dbReference>
<feature type="compositionally biased region" description="Low complexity" evidence="1">
    <location>
        <begin position="89"/>
        <end position="116"/>
    </location>
</feature>
<feature type="compositionally biased region" description="Low complexity" evidence="1">
    <location>
        <begin position="44"/>
        <end position="55"/>
    </location>
</feature>
<organism evidence="3 4">
    <name type="scientific">Caenorhabditis japonica</name>
    <dbReference type="NCBI Taxonomy" id="281687"/>
    <lineage>
        <taxon>Eukaryota</taxon>
        <taxon>Metazoa</taxon>
        <taxon>Ecdysozoa</taxon>
        <taxon>Nematoda</taxon>
        <taxon>Chromadorea</taxon>
        <taxon>Rhabditida</taxon>
        <taxon>Rhabditina</taxon>
        <taxon>Rhabditomorpha</taxon>
        <taxon>Rhabditoidea</taxon>
        <taxon>Rhabditidae</taxon>
        <taxon>Peloderinae</taxon>
        <taxon>Caenorhabditis</taxon>
    </lineage>
</organism>
<name>A0A8R1DK14_CAEJA</name>
<feature type="signal peptide" evidence="2">
    <location>
        <begin position="1"/>
        <end position="18"/>
    </location>
</feature>
<dbReference type="OMA" id="TRRGAYM"/>
<evidence type="ECO:0000313" key="4">
    <source>
        <dbReference type="Proteomes" id="UP000005237"/>
    </source>
</evidence>
<feature type="compositionally biased region" description="Low complexity" evidence="1">
    <location>
        <begin position="171"/>
        <end position="182"/>
    </location>
</feature>
<feature type="compositionally biased region" description="Polar residues" evidence="1">
    <location>
        <begin position="56"/>
        <end position="68"/>
    </location>
</feature>
<evidence type="ECO:0000256" key="1">
    <source>
        <dbReference type="SAM" id="MobiDB-lite"/>
    </source>
</evidence>
<feature type="compositionally biased region" description="Basic and acidic residues" evidence="1">
    <location>
        <begin position="186"/>
        <end position="201"/>
    </location>
</feature>
<feature type="region of interest" description="Disordered" evidence="1">
    <location>
        <begin position="149"/>
        <end position="235"/>
    </location>
</feature>
<protein>
    <submittedName>
        <fullName evidence="3">Uncharacterized protein</fullName>
    </submittedName>
</protein>